<sequence>MRLHISRVCQHLSSILIKVQGLRFSEKYFPSLQTSPRLASASPAPNMFQRLLQQKGQEMHVSFIPFLTFA</sequence>
<organism evidence="1 2">
    <name type="scientific">Patagioenas fasciata monilis</name>
    <dbReference type="NCBI Taxonomy" id="372326"/>
    <lineage>
        <taxon>Eukaryota</taxon>
        <taxon>Metazoa</taxon>
        <taxon>Chordata</taxon>
        <taxon>Craniata</taxon>
        <taxon>Vertebrata</taxon>
        <taxon>Euteleostomi</taxon>
        <taxon>Archelosauria</taxon>
        <taxon>Archosauria</taxon>
        <taxon>Dinosauria</taxon>
        <taxon>Saurischia</taxon>
        <taxon>Theropoda</taxon>
        <taxon>Coelurosauria</taxon>
        <taxon>Aves</taxon>
        <taxon>Neognathae</taxon>
        <taxon>Neoaves</taxon>
        <taxon>Columbimorphae</taxon>
        <taxon>Columbiformes</taxon>
        <taxon>Columbidae</taxon>
        <taxon>Patagioenas</taxon>
    </lineage>
</organism>
<proteinExistence type="predicted"/>
<evidence type="ECO:0000313" key="1">
    <source>
        <dbReference type="EMBL" id="OPJ67754.1"/>
    </source>
</evidence>
<dbReference type="Proteomes" id="UP000190648">
    <property type="component" value="Unassembled WGS sequence"/>
</dbReference>
<protein>
    <submittedName>
        <fullName evidence="1">Uncharacterized protein</fullName>
    </submittedName>
</protein>
<reference evidence="1 2" key="1">
    <citation type="submission" date="2016-02" db="EMBL/GenBank/DDBJ databases">
        <title>Band-tailed pigeon sequencing and assembly.</title>
        <authorList>
            <person name="Soares A.E."/>
            <person name="Novak B.J."/>
            <person name="Rice E.S."/>
            <person name="O'Connell B."/>
            <person name="Chang D."/>
            <person name="Weber S."/>
            <person name="Shapiro B."/>
        </authorList>
    </citation>
    <scope>NUCLEOTIDE SEQUENCE [LARGE SCALE GENOMIC DNA]</scope>
    <source>
        <strain evidence="1">BTP2013</strain>
        <tissue evidence="1">Blood</tissue>
    </source>
</reference>
<gene>
    <name evidence="1" type="ORF">AV530_001990</name>
</gene>
<dbReference type="AlphaFoldDB" id="A0A1V4J6U5"/>
<name>A0A1V4J6U5_PATFA</name>
<evidence type="ECO:0000313" key="2">
    <source>
        <dbReference type="Proteomes" id="UP000190648"/>
    </source>
</evidence>
<dbReference type="EMBL" id="LSYS01008925">
    <property type="protein sequence ID" value="OPJ67754.1"/>
    <property type="molecule type" value="Genomic_DNA"/>
</dbReference>
<comment type="caution">
    <text evidence="1">The sequence shown here is derived from an EMBL/GenBank/DDBJ whole genome shotgun (WGS) entry which is preliminary data.</text>
</comment>
<keyword evidence="2" id="KW-1185">Reference proteome</keyword>
<accession>A0A1V4J6U5</accession>